<sequence>MSVSCARLLRLRLCGGGDVSRVSVGGDTVVIWAAESRRPGPNLRNGKISKWKYWNRPKIENQNGASEKTFSNTYTFTQNHFLNKQMPQIRANTIEGHPRHAKKEYHRRLPIPKLRRARGPKALKRSYTISSNDSSCLLQRKIQVASGQPTSEN</sequence>
<dbReference type="EMBL" id="CADCXU010028413">
    <property type="protein sequence ID" value="CAB0015050.1"/>
    <property type="molecule type" value="Genomic_DNA"/>
</dbReference>
<reference evidence="1 2" key="1">
    <citation type="submission" date="2020-02" db="EMBL/GenBank/DDBJ databases">
        <authorList>
            <person name="Ferguson B K."/>
        </authorList>
    </citation>
    <scope>NUCLEOTIDE SEQUENCE [LARGE SCALE GENOMIC DNA]</scope>
</reference>
<evidence type="ECO:0000313" key="2">
    <source>
        <dbReference type="Proteomes" id="UP000479000"/>
    </source>
</evidence>
<name>A0A6H5HFQ4_9HEMI</name>
<protein>
    <submittedName>
        <fullName evidence="1">Uncharacterized protein</fullName>
    </submittedName>
</protein>
<dbReference type="AlphaFoldDB" id="A0A6H5HFQ4"/>
<keyword evidence="2" id="KW-1185">Reference proteome</keyword>
<organism evidence="1 2">
    <name type="scientific">Nesidiocoris tenuis</name>
    <dbReference type="NCBI Taxonomy" id="355587"/>
    <lineage>
        <taxon>Eukaryota</taxon>
        <taxon>Metazoa</taxon>
        <taxon>Ecdysozoa</taxon>
        <taxon>Arthropoda</taxon>
        <taxon>Hexapoda</taxon>
        <taxon>Insecta</taxon>
        <taxon>Pterygota</taxon>
        <taxon>Neoptera</taxon>
        <taxon>Paraneoptera</taxon>
        <taxon>Hemiptera</taxon>
        <taxon>Heteroptera</taxon>
        <taxon>Panheteroptera</taxon>
        <taxon>Cimicomorpha</taxon>
        <taxon>Miridae</taxon>
        <taxon>Dicyphina</taxon>
        <taxon>Nesidiocoris</taxon>
    </lineage>
</organism>
<dbReference type="Proteomes" id="UP000479000">
    <property type="component" value="Unassembled WGS sequence"/>
</dbReference>
<accession>A0A6H5HFQ4</accession>
<proteinExistence type="predicted"/>
<gene>
    <name evidence="1" type="ORF">NTEN_LOCUS19435</name>
</gene>
<evidence type="ECO:0000313" key="1">
    <source>
        <dbReference type="EMBL" id="CAB0015050.1"/>
    </source>
</evidence>